<reference evidence="2" key="1">
    <citation type="submission" date="2023-06" db="EMBL/GenBank/DDBJ databases">
        <title>Robiginitalea aurantiacus sp. nov. and Algoriphagus sediminis sp. nov., isolated from coastal sediment.</title>
        <authorList>
            <person name="Zhou Z.Y."/>
            <person name="An J."/>
            <person name="Jia Y.W."/>
            <person name="Du Z.J."/>
        </authorList>
    </citation>
    <scope>NUCLEOTIDE SEQUENCE</scope>
    <source>
        <strain evidence="2">M39</strain>
    </source>
</reference>
<dbReference type="EMBL" id="JAUDUY010000004">
    <property type="protein sequence ID" value="MDM9631704.1"/>
    <property type="molecule type" value="Genomic_DNA"/>
</dbReference>
<comment type="caution">
    <text evidence="2">The sequence shown here is derived from an EMBL/GenBank/DDBJ whole genome shotgun (WGS) entry which is preliminary data.</text>
</comment>
<sequence>MRTFTLLALTLLLCSCKQAPKDQSIEIESATTLSTSEVSFKWLMGCWERTNEAEGKATFEFWEPVDETEYSGFGFTLQNGDTIWQERMQLKKDQGIWALHIKAPEDPEPVVFRMTHSDSLGFTCENPEIAFPQKIKYWKSENGIQAAVSDSTAVIPFEFSPWKDQN</sequence>
<gene>
    <name evidence="2" type="ORF">QU605_09495</name>
</gene>
<dbReference type="PROSITE" id="PS51257">
    <property type="entry name" value="PROKAR_LIPOPROTEIN"/>
    <property type="match status" value="1"/>
</dbReference>
<name>A0ABT7WFW5_9FLAO</name>
<proteinExistence type="predicted"/>
<dbReference type="Proteomes" id="UP001174839">
    <property type="component" value="Unassembled WGS sequence"/>
</dbReference>
<feature type="domain" description="DUF6265" evidence="1">
    <location>
        <begin position="41"/>
        <end position="148"/>
    </location>
</feature>
<organism evidence="2 3">
    <name type="scientific">Robiginitalea aurantiaca</name>
    <dbReference type="NCBI Taxonomy" id="3056915"/>
    <lineage>
        <taxon>Bacteria</taxon>
        <taxon>Pseudomonadati</taxon>
        <taxon>Bacteroidota</taxon>
        <taxon>Flavobacteriia</taxon>
        <taxon>Flavobacteriales</taxon>
        <taxon>Flavobacteriaceae</taxon>
        <taxon>Robiginitalea</taxon>
    </lineage>
</organism>
<evidence type="ECO:0000313" key="2">
    <source>
        <dbReference type="EMBL" id="MDM9631704.1"/>
    </source>
</evidence>
<accession>A0ABT7WFW5</accession>
<evidence type="ECO:0000259" key="1">
    <source>
        <dbReference type="Pfam" id="PF19780"/>
    </source>
</evidence>
<dbReference type="InterPro" id="IPR046232">
    <property type="entry name" value="DUF6265"/>
</dbReference>
<dbReference type="Pfam" id="PF19780">
    <property type="entry name" value="DUF6265"/>
    <property type="match status" value="1"/>
</dbReference>
<evidence type="ECO:0000313" key="3">
    <source>
        <dbReference type="Proteomes" id="UP001174839"/>
    </source>
</evidence>
<dbReference type="RefSeq" id="WP_289725069.1">
    <property type="nucleotide sequence ID" value="NZ_JAUDUY010000004.1"/>
</dbReference>
<keyword evidence="3" id="KW-1185">Reference proteome</keyword>
<protein>
    <submittedName>
        <fullName evidence="2">DUF6265 family protein</fullName>
    </submittedName>
</protein>